<organism evidence="4 5">
    <name type="scientific">Clunio marinus</name>
    <dbReference type="NCBI Taxonomy" id="568069"/>
    <lineage>
        <taxon>Eukaryota</taxon>
        <taxon>Metazoa</taxon>
        <taxon>Ecdysozoa</taxon>
        <taxon>Arthropoda</taxon>
        <taxon>Hexapoda</taxon>
        <taxon>Insecta</taxon>
        <taxon>Pterygota</taxon>
        <taxon>Neoptera</taxon>
        <taxon>Endopterygota</taxon>
        <taxon>Diptera</taxon>
        <taxon>Nematocera</taxon>
        <taxon>Chironomoidea</taxon>
        <taxon>Chironomidae</taxon>
        <taxon>Clunio</taxon>
    </lineage>
</organism>
<dbReference type="InterPro" id="IPR036179">
    <property type="entry name" value="Ig-like_dom_sf"/>
</dbReference>
<feature type="signal peptide" evidence="2">
    <location>
        <begin position="1"/>
        <end position="23"/>
    </location>
</feature>
<evidence type="ECO:0000313" key="5">
    <source>
        <dbReference type="Proteomes" id="UP000183832"/>
    </source>
</evidence>
<keyword evidence="5" id="KW-1185">Reference proteome</keyword>
<keyword evidence="2" id="KW-0732">Signal</keyword>
<dbReference type="Gene3D" id="2.60.40.10">
    <property type="entry name" value="Immunoglobulins"/>
    <property type="match status" value="2"/>
</dbReference>
<keyword evidence="1" id="KW-1015">Disulfide bond</keyword>
<dbReference type="InterPro" id="IPR013162">
    <property type="entry name" value="CD80_C2-set"/>
</dbReference>
<proteinExistence type="predicted"/>
<reference evidence="4 5" key="1">
    <citation type="submission" date="2015-04" db="EMBL/GenBank/DDBJ databases">
        <authorList>
            <person name="Syromyatnikov M.Y."/>
            <person name="Popov V.N."/>
        </authorList>
    </citation>
    <scope>NUCLEOTIDE SEQUENCE [LARGE SCALE GENOMIC DNA]</scope>
</reference>
<evidence type="ECO:0000313" key="4">
    <source>
        <dbReference type="EMBL" id="CRL04496.1"/>
    </source>
</evidence>
<dbReference type="AlphaFoldDB" id="A0A1J1IWM0"/>
<dbReference type="PROSITE" id="PS50835">
    <property type="entry name" value="IG_LIKE"/>
    <property type="match status" value="1"/>
</dbReference>
<dbReference type="OrthoDB" id="6478865at2759"/>
<evidence type="ECO:0000256" key="1">
    <source>
        <dbReference type="ARBA" id="ARBA00023157"/>
    </source>
</evidence>
<dbReference type="PANTHER" id="PTHR21261">
    <property type="entry name" value="BEAT PROTEIN"/>
    <property type="match status" value="1"/>
</dbReference>
<dbReference type="SUPFAM" id="SSF48726">
    <property type="entry name" value="Immunoglobulin"/>
    <property type="match status" value="2"/>
</dbReference>
<evidence type="ECO:0000259" key="3">
    <source>
        <dbReference type="PROSITE" id="PS50835"/>
    </source>
</evidence>
<dbReference type="InterPro" id="IPR013783">
    <property type="entry name" value="Ig-like_fold"/>
</dbReference>
<name>A0A1J1IWM0_9DIPT</name>
<feature type="chain" id="PRO_5013108498" evidence="2">
    <location>
        <begin position="24"/>
        <end position="290"/>
    </location>
</feature>
<gene>
    <name evidence="4" type="primary">similar to AGAP011578-PA</name>
    <name evidence="4" type="ORF">CLUMA_CG017577</name>
</gene>
<sequence>MSDKLRKLLLFGLFLLFLNVCKAVKINSITVPQRYEIKDDTEPLIFNCDFTVSDADTGFVLKWLHNNIAIYQWIPSKHPFGLGHFKGRVDLNYTLPTNDRLKKHSALVITKPLLTDSGNYTCSVQTFQGADRKTDEIQIIDPEDSIDLSYQFEADGMVKLKCSVYNIYPVPEVDFLLDNKELNSANDKDVQQDTELFNITVTTVLNKTEIVDDSPMTCVVKIPNTDYIKQEHKIYDDPNKPAATKTSILGLTKLEQSDAASNENNAEGIRLSSTAMFSSLLLVVATFARF</sequence>
<feature type="domain" description="Ig-like" evidence="3">
    <location>
        <begin position="42"/>
        <end position="138"/>
    </location>
</feature>
<dbReference type="Proteomes" id="UP000183832">
    <property type="component" value="Unassembled WGS sequence"/>
</dbReference>
<accession>A0A1J1IWM0</accession>
<dbReference type="EMBL" id="CVRI01000063">
    <property type="protein sequence ID" value="CRL04496.1"/>
    <property type="molecule type" value="Genomic_DNA"/>
</dbReference>
<dbReference type="Pfam" id="PF08205">
    <property type="entry name" value="C2-set_2"/>
    <property type="match status" value="1"/>
</dbReference>
<evidence type="ECO:0000256" key="2">
    <source>
        <dbReference type="SAM" id="SignalP"/>
    </source>
</evidence>
<protein>
    <submittedName>
        <fullName evidence="4">CLUMA_CG017577, isoform A</fullName>
    </submittedName>
</protein>
<dbReference type="PANTHER" id="PTHR21261:SF2">
    <property type="entry name" value="GH04238P-RELATED"/>
    <property type="match status" value="1"/>
</dbReference>
<dbReference type="InterPro" id="IPR007110">
    <property type="entry name" value="Ig-like_dom"/>
</dbReference>